<dbReference type="Gene3D" id="3.40.710.10">
    <property type="entry name" value="DD-peptidase/beta-lactamase superfamily"/>
    <property type="match status" value="1"/>
</dbReference>
<proteinExistence type="predicted"/>
<dbReference type="InterPro" id="IPR001466">
    <property type="entry name" value="Beta-lactam-related"/>
</dbReference>
<evidence type="ECO:0000259" key="1">
    <source>
        <dbReference type="Pfam" id="PF00144"/>
    </source>
</evidence>
<dbReference type="PANTHER" id="PTHR46825">
    <property type="entry name" value="D-ALANYL-D-ALANINE-CARBOXYPEPTIDASE/ENDOPEPTIDASE AMPH"/>
    <property type="match status" value="1"/>
</dbReference>
<reference evidence="2 3" key="1">
    <citation type="submission" date="2023-03" db="EMBL/GenBank/DDBJ databases">
        <title>Genome sequencing of Aquirufa.</title>
        <authorList>
            <person name="Pitt A."/>
            <person name="Hahn M.W."/>
        </authorList>
    </citation>
    <scope>NUCLEOTIDE SEQUENCE [LARGE SCALE GENOMIC DNA]</scope>
    <source>
        <strain evidence="2 3">WAEICH-18A</strain>
    </source>
</reference>
<sequence length="502" mass="56818">MNKILLILLIVIGLHSSFGQSPEEKIKTFIPQMDQLFKRYVEKEKLPSAVYGLVYQGKLIHTQSIGLANLQQQIPASSQIDYRIASMTKSFTTMAILKLRDEGKLQLDEPAHHYIPELKNQKYVTKDAPEITIRHLMTHAAGFPEDNPWGDRQLGISEKAFSEMLNKGISFSNNPGLSFEYSNMGFALLGSIIKKVTGQSYQIYITEKILKPLGMTHTYWEYMDVPKNQLALGYRWMNQTWVEQPLEHDGAYGAMGGLITTIEDFSHYVAFHLSAWPERNDPESGPIKRSSVREMQFPWNFISVNAKQKYPNGQVGQSFSAYAYGLSFTKDYANRTSVSHSGGLPGFGSNWRIFPDYQVGIISFSNLTYANMGSINMQVIDSLLNSSGLPKYTLPISAILKQRQSELMKILPHWNQAENSGIFAINFFSDYFTPILKSEAEALFSKVGSINKVHDMIPENQLRGKFRIEGDKGDLEVSFTLSPENPALIQEFHLNELKKAHE</sequence>
<gene>
    <name evidence="2" type="ORF">PQG43_02015</name>
</gene>
<name>A0ABT6BH59_9BACT</name>
<dbReference type="GO" id="GO:0016787">
    <property type="term" value="F:hydrolase activity"/>
    <property type="evidence" value="ECO:0007669"/>
    <property type="project" value="UniProtKB-KW"/>
</dbReference>
<dbReference type="EMBL" id="JARJOW010000002">
    <property type="protein sequence ID" value="MDF5689629.1"/>
    <property type="molecule type" value="Genomic_DNA"/>
</dbReference>
<evidence type="ECO:0000313" key="3">
    <source>
        <dbReference type="Proteomes" id="UP001321344"/>
    </source>
</evidence>
<dbReference type="PANTHER" id="PTHR46825:SF9">
    <property type="entry name" value="BETA-LACTAMASE-RELATED DOMAIN-CONTAINING PROTEIN"/>
    <property type="match status" value="1"/>
</dbReference>
<dbReference type="InterPro" id="IPR012338">
    <property type="entry name" value="Beta-lactam/transpept-like"/>
</dbReference>
<comment type="caution">
    <text evidence="2">The sequence shown here is derived from an EMBL/GenBank/DDBJ whole genome shotgun (WGS) entry which is preliminary data.</text>
</comment>
<dbReference type="InterPro" id="IPR050491">
    <property type="entry name" value="AmpC-like"/>
</dbReference>
<dbReference type="SUPFAM" id="SSF56601">
    <property type="entry name" value="beta-lactamase/transpeptidase-like"/>
    <property type="match status" value="1"/>
</dbReference>
<organism evidence="2 3">
    <name type="scientific">Aquirufa aurantiipilula</name>
    <dbReference type="NCBI Taxonomy" id="2696561"/>
    <lineage>
        <taxon>Bacteria</taxon>
        <taxon>Pseudomonadati</taxon>
        <taxon>Bacteroidota</taxon>
        <taxon>Cytophagia</taxon>
        <taxon>Cytophagales</taxon>
        <taxon>Flectobacillaceae</taxon>
        <taxon>Aquirufa</taxon>
    </lineage>
</organism>
<dbReference type="RefSeq" id="WP_223144475.1">
    <property type="nucleotide sequence ID" value="NZ_CBCSDE010000021.1"/>
</dbReference>
<protein>
    <submittedName>
        <fullName evidence="2">Serine hydrolase</fullName>
    </submittedName>
</protein>
<evidence type="ECO:0000313" key="2">
    <source>
        <dbReference type="EMBL" id="MDF5689629.1"/>
    </source>
</evidence>
<dbReference type="Proteomes" id="UP001321344">
    <property type="component" value="Unassembled WGS sequence"/>
</dbReference>
<accession>A0ABT6BH59</accession>
<dbReference type="Pfam" id="PF00144">
    <property type="entry name" value="Beta-lactamase"/>
    <property type="match status" value="1"/>
</dbReference>
<keyword evidence="3" id="KW-1185">Reference proteome</keyword>
<feature type="domain" description="Beta-lactamase-related" evidence="1">
    <location>
        <begin position="33"/>
        <end position="371"/>
    </location>
</feature>
<keyword evidence="2" id="KW-0378">Hydrolase</keyword>